<dbReference type="AlphaFoldDB" id="A0A9P7SI76"/>
<dbReference type="Proteomes" id="UP000706124">
    <property type="component" value="Unassembled WGS sequence"/>
</dbReference>
<keyword evidence="2" id="KW-1185">Reference proteome</keyword>
<gene>
    <name evidence="1" type="ORF">E4U60_007064</name>
</gene>
<proteinExistence type="predicted"/>
<sequence>MAVAGHYIITCTATEDKILQKWESAWLKSMILPPPSHDKSWVPDRVHARSAQAYFAHDALTRDDKSFTVGARYAPIEPVPHFDSQLGARRAGLCATDTARTHGVSDGSTLVYLVLGATLQHHKAGLRPFLYLDNNNEDNHQNDHTFMLMH</sequence>
<organism evidence="1 2">
    <name type="scientific">Claviceps pazoutovae</name>
    <dbReference type="NCBI Taxonomy" id="1649127"/>
    <lineage>
        <taxon>Eukaryota</taxon>
        <taxon>Fungi</taxon>
        <taxon>Dikarya</taxon>
        <taxon>Ascomycota</taxon>
        <taxon>Pezizomycotina</taxon>
        <taxon>Sordariomycetes</taxon>
        <taxon>Hypocreomycetidae</taxon>
        <taxon>Hypocreales</taxon>
        <taxon>Clavicipitaceae</taxon>
        <taxon>Claviceps</taxon>
    </lineage>
</organism>
<reference evidence="1 2" key="1">
    <citation type="journal article" date="2020" name="bioRxiv">
        <title>Whole genome comparisons of ergot fungi reveals the divergence and evolution of species within the genus Claviceps are the result of varying mechanisms driving genome evolution and host range expansion.</title>
        <authorList>
            <person name="Wyka S.A."/>
            <person name="Mondo S.J."/>
            <person name="Liu M."/>
            <person name="Dettman J."/>
            <person name="Nalam V."/>
            <person name="Broders K.D."/>
        </authorList>
    </citation>
    <scope>NUCLEOTIDE SEQUENCE [LARGE SCALE GENOMIC DNA]</scope>
    <source>
        <strain evidence="1 2">CCC 1485</strain>
    </source>
</reference>
<protein>
    <submittedName>
        <fullName evidence="1">Uncharacterized protein</fullName>
    </submittedName>
</protein>
<accession>A0A9P7SI76</accession>
<evidence type="ECO:0000313" key="1">
    <source>
        <dbReference type="EMBL" id="KAG5942820.1"/>
    </source>
</evidence>
<evidence type="ECO:0000313" key="2">
    <source>
        <dbReference type="Proteomes" id="UP000706124"/>
    </source>
</evidence>
<comment type="caution">
    <text evidence="1">The sequence shown here is derived from an EMBL/GenBank/DDBJ whole genome shotgun (WGS) entry which is preliminary data.</text>
</comment>
<dbReference type="OrthoDB" id="10519015at2759"/>
<dbReference type="EMBL" id="SRPO01000075">
    <property type="protein sequence ID" value="KAG5942820.1"/>
    <property type="molecule type" value="Genomic_DNA"/>
</dbReference>
<name>A0A9P7SI76_9HYPO</name>